<sequence>MTSWLMATVGTAALGSVFPVINIELYLLGVVSTVDGVSWWALALAATVGQLAGKMLFFLAGRGSITLGRRLGNRARAERDGRWTLWLEKFHGKARERPWWGLSVLFLGAVVGLPPFTLMCLVSGATGMAWISFLGVSFAGRSLRFLLIAGAPELLQHLPAFG</sequence>
<dbReference type="EMBL" id="JAVDXW010000001">
    <property type="protein sequence ID" value="MDR7300134.1"/>
    <property type="molecule type" value="Genomic_DNA"/>
</dbReference>
<name>A0AAE3ZBL5_9ACTN</name>
<accession>A0AAE3ZBL5</accession>
<proteinExistence type="predicted"/>
<keyword evidence="4" id="KW-1185">Reference proteome</keyword>
<reference evidence="3" key="1">
    <citation type="submission" date="2023-07" db="EMBL/GenBank/DDBJ databases">
        <title>Sequencing the genomes of 1000 actinobacteria strains.</title>
        <authorList>
            <person name="Klenk H.-P."/>
        </authorList>
    </citation>
    <scope>NUCLEOTIDE SEQUENCE</scope>
    <source>
        <strain evidence="3">DSM 45977</strain>
    </source>
</reference>
<organism evidence="3 4">
    <name type="scientific">Haloactinomyces albus</name>
    <dbReference type="NCBI Taxonomy" id="1352928"/>
    <lineage>
        <taxon>Bacteria</taxon>
        <taxon>Bacillati</taxon>
        <taxon>Actinomycetota</taxon>
        <taxon>Actinomycetes</taxon>
        <taxon>Actinopolysporales</taxon>
        <taxon>Actinopolysporaceae</taxon>
        <taxon>Haloactinomyces</taxon>
    </lineage>
</organism>
<dbReference type="RefSeq" id="WP_310268396.1">
    <property type="nucleotide sequence ID" value="NZ_JAVDXW010000001.1"/>
</dbReference>
<gene>
    <name evidence="3" type="ORF">JOF55_000315</name>
</gene>
<dbReference type="AlphaFoldDB" id="A0AAE3ZBL5"/>
<feature type="transmembrane region" description="Helical" evidence="1">
    <location>
        <begin position="122"/>
        <end position="140"/>
    </location>
</feature>
<comment type="caution">
    <text evidence="3">The sequence shown here is derived from an EMBL/GenBank/DDBJ whole genome shotgun (WGS) entry which is preliminary data.</text>
</comment>
<dbReference type="InterPro" id="IPR032816">
    <property type="entry name" value="VTT_dom"/>
</dbReference>
<dbReference type="Proteomes" id="UP001180845">
    <property type="component" value="Unassembled WGS sequence"/>
</dbReference>
<protein>
    <submittedName>
        <fullName evidence="3">Membrane protein YqaA with SNARE-associated domain</fullName>
    </submittedName>
</protein>
<evidence type="ECO:0000313" key="4">
    <source>
        <dbReference type="Proteomes" id="UP001180845"/>
    </source>
</evidence>
<evidence type="ECO:0000259" key="2">
    <source>
        <dbReference type="Pfam" id="PF09335"/>
    </source>
</evidence>
<keyword evidence="1" id="KW-0472">Membrane</keyword>
<feature type="transmembrane region" description="Helical" evidence="1">
    <location>
        <begin position="99"/>
        <end position="116"/>
    </location>
</feature>
<feature type="domain" description="VTT" evidence="2">
    <location>
        <begin position="28"/>
        <end position="149"/>
    </location>
</feature>
<evidence type="ECO:0000256" key="1">
    <source>
        <dbReference type="SAM" id="Phobius"/>
    </source>
</evidence>
<keyword evidence="1" id="KW-0812">Transmembrane</keyword>
<evidence type="ECO:0000313" key="3">
    <source>
        <dbReference type="EMBL" id="MDR7300134.1"/>
    </source>
</evidence>
<keyword evidence="1" id="KW-1133">Transmembrane helix</keyword>
<feature type="transmembrane region" description="Helical" evidence="1">
    <location>
        <begin position="38"/>
        <end position="60"/>
    </location>
</feature>
<dbReference type="Pfam" id="PF09335">
    <property type="entry name" value="VTT_dom"/>
    <property type="match status" value="1"/>
</dbReference>